<dbReference type="Proteomes" id="UP000076722">
    <property type="component" value="Unassembled WGS sequence"/>
</dbReference>
<dbReference type="CDD" id="cd00030">
    <property type="entry name" value="C2"/>
    <property type="match status" value="1"/>
</dbReference>
<dbReference type="SMART" id="SM00239">
    <property type="entry name" value="C2"/>
    <property type="match status" value="1"/>
</dbReference>
<dbReference type="InterPro" id="IPR000008">
    <property type="entry name" value="C2_dom"/>
</dbReference>
<gene>
    <name evidence="2" type="ORF">SISNIDRAFT_330115</name>
</gene>
<dbReference type="AlphaFoldDB" id="A0A164XFX8"/>
<evidence type="ECO:0000259" key="1">
    <source>
        <dbReference type="PROSITE" id="PS50004"/>
    </source>
</evidence>
<name>A0A164XFX8_9AGAM</name>
<reference evidence="2 3" key="1">
    <citation type="journal article" date="2016" name="Mol. Biol. Evol.">
        <title>Comparative Genomics of Early-Diverging Mushroom-Forming Fungi Provides Insights into the Origins of Lignocellulose Decay Capabilities.</title>
        <authorList>
            <person name="Nagy L.G."/>
            <person name="Riley R."/>
            <person name="Tritt A."/>
            <person name="Adam C."/>
            <person name="Daum C."/>
            <person name="Floudas D."/>
            <person name="Sun H."/>
            <person name="Yadav J.S."/>
            <person name="Pangilinan J."/>
            <person name="Larsson K.H."/>
            <person name="Matsuura K."/>
            <person name="Barry K."/>
            <person name="Labutti K."/>
            <person name="Kuo R."/>
            <person name="Ohm R.A."/>
            <person name="Bhattacharya S.S."/>
            <person name="Shirouzu T."/>
            <person name="Yoshinaga Y."/>
            <person name="Martin F.M."/>
            <person name="Grigoriev I.V."/>
            <person name="Hibbett D.S."/>
        </authorList>
    </citation>
    <scope>NUCLEOTIDE SEQUENCE [LARGE SCALE GENOMIC DNA]</scope>
    <source>
        <strain evidence="2 3">HHB9708</strain>
    </source>
</reference>
<accession>A0A164XFX8</accession>
<dbReference type="OrthoDB" id="73919at2759"/>
<dbReference type="STRING" id="1314777.A0A164XFX8"/>
<dbReference type="EMBL" id="KV419400">
    <property type="protein sequence ID" value="KZS95941.1"/>
    <property type="molecule type" value="Genomic_DNA"/>
</dbReference>
<dbReference type="GO" id="GO:0010628">
    <property type="term" value="P:positive regulation of gene expression"/>
    <property type="evidence" value="ECO:0007669"/>
    <property type="project" value="TreeGrafter"/>
</dbReference>
<evidence type="ECO:0000313" key="3">
    <source>
        <dbReference type="Proteomes" id="UP000076722"/>
    </source>
</evidence>
<proteinExistence type="predicted"/>
<evidence type="ECO:0000313" key="2">
    <source>
        <dbReference type="EMBL" id="KZS95941.1"/>
    </source>
</evidence>
<dbReference type="Pfam" id="PF00168">
    <property type="entry name" value="C2"/>
    <property type="match status" value="1"/>
</dbReference>
<feature type="domain" description="C2" evidence="1">
    <location>
        <begin position="13"/>
        <end position="129"/>
    </location>
</feature>
<dbReference type="PROSITE" id="PS50004">
    <property type="entry name" value="C2"/>
    <property type="match status" value="1"/>
</dbReference>
<keyword evidence="3" id="KW-1185">Reference proteome</keyword>
<sequence length="423" mass="47522">MSGIVHHIHNRLSKAQDTFHEHIRPFAKSYDLSIQFIGASGLPKMDVIGSCDPYFIAKLDDKISYTSTVQPRTLKPVWNETWNVRNVPSTATLTVEVFDKDDGLIDDYIGKFTTSVTAGAKECEIDATLVRARGSFWLKINSDPSEDDAFSPYTFDGPIRYTVHRSPTLGRLTSLNDERLYSTWKMYIKGVSKFFGDTYQPWNRDYKAAQAIFQGPASIAVRAGIQAGHRLLYARNTTNAFGIIDSPADTLSLLQGGKSLLRGGHRVKPAVYTYVLSADDATFRFSETGAAFLVDFASKHALHSNCAESVRYSGEFHPRPRGGWENFNDDIPDEQVQWELVIDNNSGTYSPNSSMLPCLKQLLEYNFPHFGIFSLDYKDPELERSREACRAYAIAHRGVRQTELQPHVQGGEESLMHQAIQQS</sequence>
<dbReference type="InterPro" id="IPR035892">
    <property type="entry name" value="C2_domain_sf"/>
</dbReference>
<organism evidence="2 3">
    <name type="scientific">Sistotremastrum niveocremeum HHB9708</name>
    <dbReference type="NCBI Taxonomy" id="1314777"/>
    <lineage>
        <taxon>Eukaryota</taxon>
        <taxon>Fungi</taxon>
        <taxon>Dikarya</taxon>
        <taxon>Basidiomycota</taxon>
        <taxon>Agaricomycotina</taxon>
        <taxon>Agaricomycetes</taxon>
        <taxon>Sistotremastrales</taxon>
        <taxon>Sistotremastraceae</taxon>
        <taxon>Sertulicium</taxon>
        <taxon>Sertulicium niveocremeum</taxon>
    </lineage>
</organism>
<dbReference type="SUPFAM" id="SSF49562">
    <property type="entry name" value="C2 domain (Calcium/lipid-binding domain, CaLB)"/>
    <property type="match status" value="1"/>
</dbReference>
<protein>
    <recommendedName>
        <fullName evidence="1">C2 domain-containing protein</fullName>
    </recommendedName>
</protein>
<dbReference type="PANTHER" id="PTHR47800">
    <property type="entry name" value="C2 DOMAIN-CONTAINING PROTEIN"/>
    <property type="match status" value="1"/>
</dbReference>
<dbReference type="PANTHER" id="PTHR47800:SF5">
    <property type="entry name" value="FER-1-LIKE PROTEIN 6"/>
    <property type="match status" value="1"/>
</dbReference>
<dbReference type="Gene3D" id="2.60.40.150">
    <property type="entry name" value="C2 domain"/>
    <property type="match status" value="1"/>
</dbReference>